<name>A0ABM2ZH04_GOSHI</name>
<protein>
    <submittedName>
        <fullName evidence="2">Uncharacterized protein isoform X1</fullName>
    </submittedName>
</protein>
<reference evidence="2" key="2">
    <citation type="submission" date="2025-08" db="UniProtKB">
        <authorList>
            <consortium name="RefSeq"/>
        </authorList>
    </citation>
    <scope>IDENTIFICATION</scope>
</reference>
<accession>A0ABM2ZH04</accession>
<gene>
    <name evidence="2" type="primary">LOC107894721</name>
</gene>
<proteinExistence type="predicted"/>
<evidence type="ECO:0000313" key="1">
    <source>
        <dbReference type="Proteomes" id="UP000818029"/>
    </source>
</evidence>
<dbReference type="Proteomes" id="UP000818029">
    <property type="component" value="Chromosome A13"/>
</dbReference>
<keyword evidence="1" id="KW-1185">Reference proteome</keyword>
<sequence>MSEMEVEEYRQKREIMVEGRDVPKPVKSFANVGFPDLASDLAQITFDYPFRIPLYFKPKFRAIGCWGSISTSRSSISMSLSQGVNVAQLSRNCFQCCQAYLPGFFLS</sequence>
<reference evidence="1" key="1">
    <citation type="journal article" date="2020" name="Nat. Genet.">
        <title>Genomic diversifications of five Gossypium allopolyploid species and their impact on cotton improvement.</title>
        <authorList>
            <person name="Chen Z.J."/>
            <person name="Sreedasyam A."/>
            <person name="Ando A."/>
            <person name="Song Q."/>
            <person name="De Santiago L.M."/>
            <person name="Hulse-Kemp A.M."/>
            <person name="Ding M."/>
            <person name="Ye W."/>
            <person name="Kirkbride R.C."/>
            <person name="Jenkins J."/>
            <person name="Plott C."/>
            <person name="Lovell J."/>
            <person name="Lin Y.M."/>
            <person name="Vaughn R."/>
            <person name="Liu B."/>
            <person name="Simpson S."/>
            <person name="Scheffler B.E."/>
            <person name="Wen L."/>
            <person name="Saski C.A."/>
            <person name="Grover C.E."/>
            <person name="Hu G."/>
            <person name="Conover J.L."/>
            <person name="Carlson J.W."/>
            <person name="Shu S."/>
            <person name="Boston L.B."/>
            <person name="Williams M."/>
            <person name="Peterson D.G."/>
            <person name="McGee K."/>
            <person name="Jones D.C."/>
            <person name="Wendel J.F."/>
            <person name="Stelly D.M."/>
            <person name="Grimwood J."/>
            <person name="Schmutz J."/>
        </authorList>
    </citation>
    <scope>NUCLEOTIDE SEQUENCE [LARGE SCALE GENOMIC DNA]</scope>
    <source>
        <strain evidence="1">cv. TM-1</strain>
    </source>
</reference>
<dbReference type="GeneID" id="107894721"/>
<evidence type="ECO:0000313" key="2">
    <source>
        <dbReference type="RefSeq" id="XP_040941962.1"/>
    </source>
</evidence>
<organism evidence="1 2">
    <name type="scientific">Gossypium hirsutum</name>
    <name type="common">Upland cotton</name>
    <name type="synonym">Gossypium mexicanum</name>
    <dbReference type="NCBI Taxonomy" id="3635"/>
    <lineage>
        <taxon>Eukaryota</taxon>
        <taxon>Viridiplantae</taxon>
        <taxon>Streptophyta</taxon>
        <taxon>Embryophyta</taxon>
        <taxon>Tracheophyta</taxon>
        <taxon>Spermatophyta</taxon>
        <taxon>Magnoliopsida</taxon>
        <taxon>eudicotyledons</taxon>
        <taxon>Gunneridae</taxon>
        <taxon>Pentapetalae</taxon>
        <taxon>rosids</taxon>
        <taxon>malvids</taxon>
        <taxon>Malvales</taxon>
        <taxon>Malvaceae</taxon>
        <taxon>Malvoideae</taxon>
        <taxon>Gossypium</taxon>
    </lineage>
</organism>
<dbReference type="RefSeq" id="XP_040941962.1">
    <property type="nucleotide sequence ID" value="XM_041086028.1"/>
</dbReference>